<feature type="domain" description="SnoaL-like" evidence="1">
    <location>
        <begin position="12"/>
        <end position="115"/>
    </location>
</feature>
<evidence type="ECO:0000313" key="2">
    <source>
        <dbReference type="EMBL" id="TDU32116.1"/>
    </source>
</evidence>
<dbReference type="OrthoDB" id="459617at2"/>
<sequence length="132" mass="14238">MISQQQMKQAMQAYIDAFNRVDVDAIVALYADDATVEDPVGSPLKSGRKAIAEFYAYAIKSGARLKLAAPIRGSHGNSAAMAFDVELNMPQGDKTARAVIRVIDVMTFDDAGKFSSMRAFWGPSDMEVLGAS</sequence>
<dbReference type="EMBL" id="SOBT01000008">
    <property type="protein sequence ID" value="TDU32116.1"/>
    <property type="molecule type" value="Genomic_DNA"/>
</dbReference>
<keyword evidence="3" id="KW-1185">Reference proteome</keyword>
<dbReference type="GO" id="GO:0016853">
    <property type="term" value="F:isomerase activity"/>
    <property type="evidence" value="ECO:0007669"/>
    <property type="project" value="UniProtKB-KW"/>
</dbReference>
<evidence type="ECO:0000313" key="3">
    <source>
        <dbReference type="Proteomes" id="UP000295341"/>
    </source>
</evidence>
<dbReference type="InterPro" id="IPR032710">
    <property type="entry name" value="NTF2-like_dom_sf"/>
</dbReference>
<proteinExistence type="predicted"/>
<dbReference type="InterPro" id="IPR037401">
    <property type="entry name" value="SnoaL-like"/>
</dbReference>
<gene>
    <name evidence="2" type="ORF">DFR24_1504</name>
</gene>
<keyword evidence="2" id="KW-0413">Isomerase</keyword>
<accession>A0A4S3K0D1</accession>
<dbReference type="Proteomes" id="UP000295341">
    <property type="component" value="Unassembled WGS sequence"/>
</dbReference>
<protein>
    <submittedName>
        <fullName evidence="2">Steroid delta-isomerase</fullName>
    </submittedName>
</protein>
<dbReference type="Pfam" id="PF12680">
    <property type="entry name" value="SnoaL_2"/>
    <property type="match status" value="1"/>
</dbReference>
<comment type="caution">
    <text evidence="2">The sequence shown here is derived from an EMBL/GenBank/DDBJ whole genome shotgun (WGS) entry which is preliminary data.</text>
</comment>
<dbReference type="AlphaFoldDB" id="A0A4S3K0D1"/>
<evidence type="ECO:0000259" key="1">
    <source>
        <dbReference type="Pfam" id="PF12680"/>
    </source>
</evidence>
<name>A0A4S3K0D1_9GAMM</name>
<organism evidence="2 3">
    <name type="scientific">Panacagrimonas perspica</name>
    <dbReference type="NCBI Taxonomy" id="381431"/>
    <lineage>
        <taxon>Bacteria</taxon>
        <taxon>Pseudomonadati</taxon>
        <taxon>Pseudomonadota</taxon>
        <taxon>Gammaproteobacteria</taxon>
        <taxon>Nevskiales</taxon>
        <taxon>Nevskiaceae</taxon>
        <taxon>Panacagrimonas</taxon>
    </lineage>
</organism>
<dbReference type="Gene3D" id="3.10.450.50">
    <property type="match status" value="1"/>
</dbReference>
<reference evidence="2 3" key="1">
    <citation type="submission" date="2019-03" db="EMBL/GenBank/DDBJ databases">
        <title>Genomic Encyclopedia of Type Strains, Phase IV (KMG-IV): sequencing the most valuable type-strain genomes for metagenomic binning, comparative biology and taxonomic classification.</title>
        <authorList>
            <person name="Goeker M."/>
        </authorList>
    </citation>
    <scope>NUCLEOTIDE SEQUENCE [LARGE SCALE GENOMIC DNA]</scope>
    <source>
        <strain evidence="2 3">DSM 26377</strain>
    </source>
</reference>
<dbReference type="SUPFAM" id="SSF54427">
    <property type="entry name" value="NTF2-like"/>
    <property type="match status" value="1"/>
</dbReference>
<dbReference type="RefSeq" id="WP_133880642.1">
    <property type="nucleotide sequence ID" value="NZ_MWIN01000026.1"/>
</dbReference>